<dbReference type="RefSeq" id="WP_203769331.1">
    <property type="nucleotide sequence ID" value="NZ_BAAAYJ010000104.1"/>
</dbReference>
<reference evidence="1" key="1">
    <citation type="submission" date="2021-01" db="EMBL/GenBank/DDBJ databases">
        <title>Whole genome shotgun sequence of Actinoplanes nipponensis NBRC 14063.</title>
        <authorList>
            <person name="Komaki H."/>
            <person name="Tamura T."/>
        </authorList>
    </citation>
    <scope>NUCLEOTIDE SEQUENCE</scope>
    <source>
        <strain evidence="1">NBRC 14063</strain>
    </source>
</reference>
<dbReference type="AlphaFoldDB" id="A0A919JIC1"/>
<sequence>MPGGISWPAVASGPAVSFRSGASFEPAASFEPDAFLDPAVVAAAVVGPVAVDPDASGLADVAALAPPDLVCRGADRGVPDAAFVDFAVVFAAEGALSEAASFA</sequence>
<organism evidence="1 2">
    <name type="scientific">Actinoplanes nipponensis</name>
    <dbReference type="NCBI Taxonomy" id="135950"/>
    <lineage>
        <taxon>Bacteria</taxon>
        <taxon>Bacillati</taxon>
        <taxon>Actinomycetota</taxon>
        <taxon>Actinomycetes</taxon>
        <taxon>Micromonosporales</taxon>
        <taxon>Micromonosporaceae</taxon>
        <taxon>Actinoplanes</taxon>
    </lineage>
</organism>
<dbReference type="EMBL" id="BOMQ01000041">
    <property type="protein sequence ID" value="GIE49815.1"/>
    <property type="molecule type" value="Genomic_DNA"/>
</dbReference>
<proteinExistence type="predicted"/>
<accession>A0A919JIC1</accession>
<evidence type="ECO:0000313" key="2">
    <source>
        <dbReference type="Proteomes" id="UP000647172"/>
    </source>
</evidence>
<keyword evidence="2" id="KW-1185">Reference proteome</keyword>
<gene>
    <name evidence="1" type="ORF">Ani05nite_33490</name>
</gene>
<evidence type="ECO:0000313" key="1">
    <source>
        <dbReference type="EMBL" id="GIE49815.1"/>
    </source>
</evidence>
<comment type="caution">
    <text evidence="1">The sequence shown here is derived from an EMBL/GenBank/DDBJ whole genome shotgun (WGS) entry which is preliminary data.</text>
</comment>
<dbReference type="Proteomes" id="UP000647172">
    <property type="component" value="Unassembled WGS sequence"/>
</dbReference>
<name>A0A919JIC1_9ACTN</name>
<protein>
    <submittedName>
        <fullName evidence="1">Uncharacterized protein</fullName>
    </submittedName>
</protein>